<dbReference type="PROSITE" id="PS51450">
    <property type="entry name" value="LRR"/>
    <property type="match status" value="1"/>
</dbReference>
<dbReference type="EMBL" id="VTPC01007393">
    <property type="protein sequence ID" value="KAF2894051.1"/>
    <property type="molecule type" value="Genomic_DNA"/>
</dbReference>
<protein>
    <submittedName>
        <fullName evidence="2">Uncharacterized protein</fullName>
    </submittedName>
</protein>
<evidence type="ECO:0000256" key="1">
    <source>
        <dbReference type="SAM" id="MobiDB-lite"/>
    </source>
</evidence>
<accession>A0A8K0CYT2</accession>
<comment type="caution">
    <text evidence="2">The sequence shown here is derived from an EMBL/GenBank/DDBJ whole genome shotgun (WGS) entry which is preliminary data.</text>
</comment>
<dbReference type="InterPro" id="IPR042655">
    <property type="entry name" value="LRC72"/>
</dbReference>
<dbReference type="PANTHER" id="PTHR46759:SF1">
    <property type="entry name" value="LEUCINE-RICH REPEAT-CONTAINING PROTEIN 72"/>
    <property type="match status" value="1"/>
</dbReference>
<organism evidence="2 3">
    <name type="scientific">Ignelater luminosus</name>
    <name type="common">Cucubano</name>
    <name type="synonym">Pyrophorus luminosus</name>
    <dbReference type="NCBI Taxonomy" id="2038154"/>
    <lineage>
        <taxon>Eukaryota</taxon>
        <taxon>Metazoa</taxon>
        <taxon>Ecdysozoa</taxon>
        <taxon>Arthropoda</taxon>
        <taxon>Hexapoda</taxon>
        <taxon>Insecta</taxon>
        <taxon>Pterygota</taxon>
        <taxon>Neoptera</taxon>
        <taxon>Endopterygota</taxon>
        <taxon>Coleoptera</taxon>
        <taxon>Polyphaga</taxon>
        <taxon>Elateriformia</taxon>
        <taxon>Elateroidea</taxon>
        <taxon>Elateridae</taxon>
        <taxon>Agrypninae</taxon>
        <taxon>Pyrophorini</taxon>
        <taxon>Ignelater</taxon>
    </lineage>
</organism>
<dbReference type="Proteomes" id="UP000801492">
    <property type="component" value="Unassembled WGS sequence"/>
</dbReference>
<evidence type="ECO:0000313" key="2">
    <source>
        <dbReference type="EMBL" id="KAF2894051.1"/>
    </source>
</evidence>
<dbReference type="SUPFAM" id="SSF52058">
    <property type="entry name" value="L domain-like"/>
    <property type="match status" value="1"/>
</dbReference>
<reference evidence="2" key="1">
    <citation type="submission" date="2019-08" db="EMBL/GenBank/DDBJ databases">
        <title>The genome of the North American firefly Photinus pyralis.</title>
        <authorList>
            <consortium name="Photinus pyralis genome working group"/>
            <person name="Fallon T.R."/>
            <person name="Sander Lower S.E."/>
            <person name="Weng J.-K."/>
        </authorList>
    </citation>
    <scope>NUCLEOTIDE SEQUENCE</scope>
    <source>
        <strain evidence="2">TRF0915ILg1</strain>
        <tissue evidence="2">Whole body</tissue>
    </source>
</reference>
<dbReference type="OrthoDB" id="676979at2759"/>
<feature type="region of interest" description="Disordered" evidence="1">
    <location>
        <begin position="147"/>
        <end position="176"/>
    </location>
</feature>
<dbReference type="PANTHER" id="PTHR46759">
    <property type="entry name" value="LEUCINE-RICH REPEAT-CONTAINING PROTEIN 72"/>
    <property type="match status" value="1"/>
</dbReference>
<dbReference type="AlphaFoldDB" id="A0A8K0CYT2"/>
<dbReference type="InterPro" id="IPR001611">
    <property type="entry name" value="Leu-rich_rpt"/>
</dbReference>
<dbReference type="InterPro" id="IPR032675">
    <property type="entry name" value="LRR_dom_sf"/>
</dbReference>
<evidence type="ECO:0000313" key="3">
    <source>
        <dbReference type="Proteomes" id="UP000801492"/>
    </source>
</evidence>
<dbReference type="Gene3D" id="3.80.10.10">
    <property type="entry name" value="Ribonuclease Inhibitor"/>
    <property type="match status" value="1"/>
</dbReference>
<name>A0A8K0CYT2_IGNLU</name>
<gene>
    <name evidence="2" type="ORF">ILUMI_12121</name>
</gene>
<sequence length="380" mass="43322">MISSESNFVRLEKCGKFNTLRTLDLSDNDIYNLKDVLEALKSLKMLSGLSLEGNPCATCIAYKDAVLLAMPHLIYLDNTQILDEDRRTNPIFEKYLNSAALIFTCHRIMGLPPTPKLAGVTQTIHVEINLPLLEKIILESPAEVRKEDSNIQPSKKVETKKSKTDQKPKDSKKGKDISIYDAEDEYKTEVKLNLKDTSFKTERMPWDKIITFPEEAIVVESPENNLTMIRDTFRSTVNVKIVYLKIQLPEKSGNADSKDKKRKNSKNITVEFEKSEEKILQKVTLANFYCDLHNVNWSDKTIDFYWADHNKCTPKAIPIEGSLRAINYVEGKDKKDIKPMKTQEVIPNAQEVQAVPSKQFLPNIFTCQIGFGLKRSFPVS</sequence>
<proteinExistence type="predicted"/>
<keyword evidence="3" id="KW-1185">Reference proteome</keyword>